<dbReference type="GO" id="GO:0032797">
    <property type="term" value="C:SMN complex"/>
    <property type="evidence" value="ECO:0007669"/>
    <property type="project" value="TreeGrafter"/>
</dbReference>
<evidence type="ECO:0008006" key="4">
    <source>
        <dbReference type="Google" id="ProtNLM"/>
    </source>
</evidence>
<keyword evidence="3" id="KW-1185">Reference proteome</keyword>
<comment type="similarity">
    <text evidence="1">Belongs to the gemin-2 family.</text>
</comment>
<dbReference type="Proteomes" id="UP000188320">
    <property type="component" value="Unassembled WGS sequence"/>
</dbReference>
<organism evidence="2 3">
    <name type="scientific">Zancudomyces culisetae</name>
    <name type="common">Gut fungus</name>
    <name type="synonym">Smittium culisetae</name>
    <dbReference type="NCBI Taxonomy" id="1213189"/>
    <lineage>
        <taxon>Eukaryota</taxon>
        <taxon>Fungi</taxon>
        <taxon>Fungi incertae sedis</taxon>
        <taxon>Zoopagomycota</taxon>
        <taxon>Kickxellomycotina</taxon>
        <taxon>Harpellomycetes</taxon>
        <taxon>Harpellales</taxon>
        <taxon>Legeriomycetaceae</taxon>
        <taxon>Zancudomyces</taxon>
    </lineage>
</organism>
<dbReference type="GO" id="GO:0005634">
    <property type="term" value="C:nucleus"/>
    <property type="evidence" value="ECO:0007669"/>
    <property type="project" value="TreeGrafter"/>
</dbReference>
<comment type="caution">
    <text evidence="2">The sequence shown here is derived from an EMBL/GenBank/DDBJ whole genome shotgun (WGS) entry which is preliminary data.</text>
</comment>
<dbReference type="EMBL" id="LSSK01000719">
    <property type="protein sequence ID" value="OMH82200.1"/>
    <property type="molecule type" value="Genomic_DNA"/>
</dbReference>
<accession>A0A1R1PMK8</accession>
<dbReference type="PANTHER" id="PTHR12794:SF0">
    <property type="entry name" value="GEM-ASSOCIATED PROTEIN 2"/>
    <property type="match status" value="1"/>
</dbReference>
<proteinExistence type="inferred from homology"/>
<dbReference type="AlphaFoldDB" id="A0A1R1PMK8"/>
<dbReference type="GO" id="GO:0000387">
    <property type="term" value="P:spliceosomal snRNP assembly"/>
    <property type="evidence" value="ECO:0007669"/>
    <property type="project" value="InterPro"/>
</dbReference>
<reference evidence="3" key="1">
    <citation type="submission" date="2017-01" db="EMBL/GenBank/DDBJ databases">
        <authorList>
            <person name="Wang Y."/>
            <person name="White M."/>
            <person name="Kvist S."/>
            <person name="Moncalvo J.-M."/>
        </authorList>
    </citation>
    <scope>NUCLEOTIDE SEQUENCE [LARGE SCALE GENOMIC DNA]</scope>
    <source>
        <strain evidence="3">COL-18-3</strain>
    </source>
</reference>
<dbReference type="InterPro" id="IPR035426">
    <property type="entry name" value="Gemin2/Brr1"/>
</dbReference>
<gene>
    <name evidence="2" type="ORF">AX774_g4317</name>
</gene>
<evidence type="ECO:0000313" key="3">
    <source>
        <dbReference type="Proteomes" id="UP000188320"/>
    </source>
</evidence>
<dbReference type="OrthoDB" id="428895at2759"/>
<sequence length="249" mass="28566">MGEFASLNKQCLPVMEEADPGDLRAPPVSAEQYILRVRLESQGYPNVASIDSLLDSNTVVSPSVTDSYPGSKPTWSSDWEENILYKFNTWKSTFKAQSESIRLQPCNIELRRQLQSRLPKNFFHRMKEEKYWKDLCCTSYTTSGLDSGGSKDKINAAMLYNLDNTDILRIFTWFIKWLDDIDILGDRECYSLFLLLLALDDLLNFDQVFILRQLCRKLISMRSGDASTNVSLEVIISIINLVFGQKDLF</sequence>
<dbReference type="Pfam" id="PF04938">
    <property type="entry name" value="SIP1"/>
    <property type="match status" value="1"/>
</dbReference>
<protein>
    <recommendedName>
        <fullName evidence="4">Gem-associated protein 2</fullName>
    </recommendedName>
</protein>
<evidence type="ECO:0000256" key="1">
    <source>
        <dbReference type="ARBA" id="ARBA00025758"/>
    </source>
</evidence>
<dbReference type="Gene3D" id="1.20.58.1070">
    <property type="match status" value="1"/>
</dbReference>
<name>A0A1R1PMK8_ZANCU</name>
<evidence type="ECO:0000313" key="2">
    <source>
        <dbReference type="EMBL" id="OMH82200.1"/>
    </source>
</evidence>
<dbReference type="PANTHER" id="PTHR12794">
    <property type="entry name" value="GEMIN2"/>
    <property type="match status" value="1"/>
</dbReference>